<reference evidence="1" key="1">
    <citation type="submission" date="2015-10" db="EMBL/GenBank/DDBJ databases">
        <title>EvidentialGene: Evidence-directed Construction of Complete mRNA Transcriptomes without Genomes.</title>
        <authorList>
            <person name="Gilbert D.G."/>
        </authorList>
    </citation>
    <scope>NUCLEOTIDE SEQUENCE</scope>
</reference>
<organism evidence="1">
    <name type="scientific">Daphnia magna</name>
    <dbReference type="NCBI Taxonomy" id="35525"/>
    <lineage>
        <taxon>Eukaryota</taxon>
        <taxon>Metazoa</taxon>
        <taxon>Ecdysozoa</taxon>
        <taxon>Arthropoda</taxon>
        <taxon>Crustacea</taxon>
        <taxon>Branchiopoda</taxon>
        <taxon>Diplostraca</taxon>
        <taxon>Cladocera</taxon>
        <taxon>Anomopoda</taxon>
        <taxon>Daphniidae</taxon>
        <taxon>Daphnia</taxon>
    </lineage>
</organism>
<sequence>MKQAENSNKEFVILSCLNFSFDLNKRNVRGPYANINETDNFKHFLVCARTATRDVTLRIGFLFRLAREKKVNITGKQLPYQKRKIASGKSAHAYDMRI</sequence>
<name>A0A0P5X1S2_9CRUS</name>
<evidence type="ECO:0000313" key="1">
    <source>
        <dbReference type="EMBL" id="JAN94166.1"/>
    </source>
</evidence>
<dbReference type="AlphaFoldDB" id="A0A0P5X1S2"/>
<proteinExistence type="predicted"/>
<protein>
    <submittedName>
        <fullName evidence="1">Uncharacterized protein</fullName>
    </submittedName>
</protein>
<dbReference type="EMBL" id="GDIQ01000571">
    <property type="protein sequence ID" value="JAN94166.1"/>
    <property type="molecule type" value="Transcribed_RNA"/>
</dbReference>
<accession>A0A0P5X1S2</accession>